<name>A0ABY1ZBX4_9GAMM</name>
<feature type="transmembrane region" description="Helical" evidence="1">
    <location>
        <begin position="323"/>
        <end position="343"/>
    </location>
</feature>
<keyword evidence="1" id="KW-1133">Transmembrane helix</keyword>
<dbReference type="Gene3D" id="1.10.4160.10">
    <property type="entry name" value="Hydantoin permease"/>
    <property type="match status" value="1"/>
</dbReference>
<dbReference type="RefSeq" id="WP_131177703.1">
    <property type="nucleotide sequence ID" value="NZ_QJUM01000002.1"/>
</dbReference>
<feature type="transmembrane region" description="Helical" evidence="1">
    <location>
        <begin position="98"/>
        <end position="118"/>
    </location>
</feature>
<sequence length="435" mass="47505">MAALSQAKDENTGSANTSVSQESRMGRFSLTMAWWAVCSAVFYIVVGASLAISYGTINAIIGMMLSVVSYGIINAILSRHAIRSGESVALFSRRLFGSSGAGLATLIFFTTAIYYAVFEGSVIALAVHELFPSITYTMASLIVVLYSVPLVLGSVQRWLDKFNCVLLPIYLGGLFICIALSLYEYGYQPSWLTLGPDAPVANGWWHCFTYYMGVWVLMLYTYDYARFGKPEDAQYHGRWNFGMPFYLVTFSLNGVAGIYLVASIPHQGELSEISVVMAILKLMGLAGLLFVWATQTRINTANYYLATINMQSFFTKFGVKIDYVGWAIIVGVIVFGLMLADVFSYLLKALAYQGIFVVAWVGVALAYIAADRHSQALVAFDSKGLTAWFGATLAGLVLMSSDWSSLSAPATAVASFTLHYLLCKHAEGSVLASQR</sequence>
<feature type="transmembrane region" description="Helical" evidence="1">
    <location>
        <begin position="243"/>
        <end position="261"/>
    </location>
</feature>
<feature type="transmembrane region" description="Helical" evidence="1">
    <location>
        <begin position="164"/>
        <end position="183"/>
    </location>
</feature>
<dbReference type="PANTHER" id="PTHR30569:SF0">
    <property type="entry name" value="CYTOSINE PERMEASE"/>
    <property type="match status" value="1"/>
</dbReference>
<organism evidence="2 3">
    <name type="scientific">Phytopseudomonas dryadis</name>
    <dbReference type="NCBI Taxonomy" id="2487520"/>
    <lineage>
        <taxon>Bacteria</taxon>
        <taxon>Pseudomonadati</taxon>
        <taxon>Pseudomonadota</taxon>
        <taxon>Gammaproteobacteria</taxon>
        <taxon>Pseudomonadales</taxon>
        <taxon>Pseudomonadaceae</taxon>
        <taxon>Phytopseudomonas</taxon>
    </lineage>
</organism>
<proteinExistence type="predicted"/>
<feature type="transmembrane region" description="Helical" evidence="1">
    <location>
        <begin position="273"/>
        <end position="293"/>
    </location>
</feature>
<accession>A0ABY1ZBX4</accession>
<feature type="transmembrane region" description="Helical" evidence="1">
    <location>
        <begin position="382"/>
        <end position="400"/>
    </location>
</feature>
<dbReference type="Proteomes" id="UP000291334">
    <property type="component" value="Unassembled WGS sequence"/>
</dbReference>
<dbReference type="PANTHER" id="PTHR30569">
    <property type="entry name" value="CYTOSINE TRANSPORTER CODB"/>
    <property type="match status" value="1"/>
</dbReference>
<gene>
    <name evidence="2" type="ORF">DNK34_01720</name>
</gene>
<protein>
    <submittedName>
        <fullName evidence="2">Allantoin permease</fullName>
    </submittedName>
</protein>
<feature type="transmembrane region" description="Helical" evidence="1">
    <location>
        <begin position="203"/>
        <end position="222"/>
    </location>
</feature>
<reference evidence="2 3" key="1">
    <citation type="submission" date="2018-06" db="EMBL/GenBank/DDBJ databases">
        <title>Three novel Pseudomonas species isolated from symptomatic oak.</title>
        <authorList>
            <person name="Bueno-Gonzalez V."/>
            <person name="Brady C."/>
        </authorList>
    </citation>
    <scope>NUCLEOTIDE SEQUENCE [LARGE SCALE GENOMIC DNA]</scope>
    <source>
        <strain evidence="2 3">P26B</strain>
    </source>
</reference>
<feature type="transmembrane region" description="Helical" evidence="1">
    <location>
        <begin position="130"/>
        <end position="152"/>
    </location>
</feature>
<evidence type="ECO:0000313" key="3">
    <source>
        <dbReference type="Proteomes" id="UP000291334"/>
    </source>
</evidence>
<keyword evidence="1" id="KW-0812">Transmembrane</keyword>
<keyword evidence="1" id="KW-0472">Membrane</keyword>
<feature type="transmembrane region" description="Helical" evidence="1">
    <location>
        <begin position="349"/>
        <end position="370"/>
    </location>
</feature>
<evidence type="ECO:0000313" key="2">
    <source>
        <dbReference type="EMBL" id="TBV09284.1"/>
    </source>
</evidence>
<dbReference type="EMBL" id="QJUM01000002">
    <property type="protein sequence ID" value="TBV09284.1"/>
    <property type="molecule type" value="Genomic_DNA"/>
</dbReference>
<feature type="transmembrane region" description="Helical" evidence="1">
    <location>
        <begin position="33"/>
        <end position="53"/>
    </location>
</feature>
<dbReference type="InterPro" id="IPR030191">
    <property type="entry name" value="CodB"/>
</dbReference>
<evidence type="ECO:0000256" key="1">
    <source>
        <dbReference type="SAM" id="Phobius"/>
    </source>
</evidence>
<feature type="transmembrane region" description="Helical" evidence="1">
    <location>
        <begin position="59"/>
        <end position="77"/>
    </location>
</feature>
<keyword evidence="3" id="KW-1185">Reference proteome</keyword>
<comment type="caution">
    <text evidence="2">The sequence shown here is derived from an EMBL/GenBank/DDBJ whole genome shotgun (WGS) entry which is preliminary data.</text>
</comment>